<keyword evidence="1" id="KW-0547">Nucleotide-binding</keyword>
<gene>
    <name evidence="3" type="ORF">SAMN04488503_0005</name>
</gene>
<sequence>MSDNINPGGTVSLCIMSGKGGVGKTNLSLNLGFSLRDQGHPSLLMDCDLGLANLDVLLGLAPEKNLQDMLAGSAQPHEVVQTIEPGLDILPAASGVPEMVEMDQNQQAALFDKLTTLVSGYEFLILDLGAGISGTVLSLARMAQMRVVLVTPEPTSLTDGYAIIKVLHSRFGVRDFLVVVNQATSQESKETFQRLNTACKTFLGFELVHLGHVRLDRSMTEAVINQKPLARHAPNCSAIKDITELAMRIARYRQENLDALQGRQALKNILLPST</sequence>
<evidence type="ECO:0000313" key="3">
    <source>
        <dbReference type="EMBL" id="SNS24768.1"/>
    </source>
</evidence>
<dbReference type="Pfam" id="PF10609">
    <property type="entry name" value="ParA"/>
    <property type="match status" value="1"/>
</dbReference>
<dbReference type="PANTHER" id="PTHR43384">
    <property type="entry name" value="SEPTUM SITE-DETERMINING PROTEIN MIND HOMOLOG, CHLOROPLASTIC-RELATED"/>
    <property type="match status" value="1"/>
</dbReference>
<reference evidence="3 4" key="1">
    <citation type="submission" date="2017-06" db="EMBL/GenBank/DDBJ databases">
        <authorList>
            <person name="Kim H.J."/>
            <person name="Triplett B.A."/>
        </authorList>
    </citation>
    <scope>NUCLEOTIDE SEQUENCE [LARGE SCALE GENOMIC DNA]</scope>
    <source>
        <strain evidence="3 4">DSM 13116</strain>
    </source>
</reference>
<accession>A0A239CYC6</accession>
<keyword evidence="3" id="KW-0969">Cilium</keyword>
<evidence type="ECO:0000313" key="4">
    <source>
        <dbReference type="Proteomes" id="UP000198324"/>
    </source>
</evidence>
<keyword evidence="4" id="KW-1185">Reference proteome</keyword>
<dbReference type="InterPro" id="IPR050625">
    <property type="entry name" value="ParA/MinD_ATPase"/>
</dbReference>
<organism evidence="3 4">
    <name type="scientific">Humidesulfovibrio mexicanus</name>
    <dbReference type="NCBI Taxonomy" id="147047"/>
    <lineage>
        <taxon>Bacteria</taxon>
        <taxon>Pseudomonadati</taxon>
        <taxon>Thermodesulfobacteriota</taxon>
        <taxon>Desulfovibrionia</taxon>
        <taxon>Desulfovibrionales</taxon>
        <taxon>Desulfovibrionaceae</taxon>
        <taxon>Humidesulfovibrio</taxon>
    </lineage>
</organism>
<dbReference type="GO" id="GO:0051782">
    <property type="term" value="P:negative regulation of cell division"/>
    <property type="evidence" value="ECO:0007669"/>
    <property type="project" value="TreeGrafter"/>
</dbReference>
<dbReference type="CDD" id="cd02038">
    <property type="entry name" value="FlhG-like"/>
    <property type="match status" value="1"/>
</dbReference>
<dbReference type="InterPro" id="IPR027417">
    <property type="entry name" value="P-loop_NTPase"/>
</dbReference>
<dbReference type="Gene3D" id="3.40.50.300">
    <property type="entry name" value="P-loop containing nucleotide triphosphate hydrolases"/>
    <property type="match status" value="1"/>
</dbReference>
<protein>
    <submittedName>
        <fullName evidence="3">Flagellar biosynthesis protein FlhG</fullName>
    </submittedName>
</protein>
<keyword evidence="3" id="KW-0282">Flagellum</keyword>
<keyword evidence="3" id="KW-0966">Cell projection</keyword>
<dbReference type="AlphaFoldDB" id="A0A239CYC6"/>
<dbReference type="EMBL" id="FZOC01000010">
    <property type="protein sequence ID" value="SNS24768.1"/>
    <property type="molecule type" value="Genomic_DNA"/>
</dbReference>
<dbReference type="RefSeq" id="WP_089275509.1">
    <property type="nucleotide sequence ID" value="NZ_FZOC01000010.1"/>
</dbReference>
<dbReference type="InterPro" id="IPR025501">
    <property type="entry name" value="MinD_FleN"/>
</dbReference>
<keyword evidence="2" id="KW-0067">ATP-binding</keyword>
<dbReference type="PIRSF" id="PIRSF003092">
    <property type="entry name" value="MinD"/>
    <property type="match status" value="1"/>
</dbReference>
<dbReference type="GO" id="GO:0016887">
    <property type="term" value="F:ATP hydrolysis activity"/>
    <property type="evidence" value="ECO:0007669"/>
    <property type="project" value="TreeGrafter"/>
</dbReference>
<dbReference type="OrthoDB" id="9773088at2"/>
<evidence type="ECO:0000256" key="2">
    <source>
        <dbReference type="ARBA" id="ARBA00022840"/>
    </source>
</evidence>
<dbReference type="Proteomes" id="UP000198324">
    <property type="component" value="Unassembled WGS sequence"/>
</dbReference>
<dbReference type="InterPro" id="IPR033756">
    <property type="entry name" value="YlxH/NBP35"/>
</dbReference>
<dbReference type="GO" id="GO:0009898">
    <property type="term" value="C:cytoplasmic side of plasma membrane"/>
    <property type="evidence" value="ECO:0007669"/>
    <property type="project" value="TreeGrafter"/>
</dbReference>
<dbReference type="GO" id="GO:0005524">
    <property type="term" value="F:ATP binding"/>
    <property type="evidence" value="ECO:0007669"/>
    <property type="project" value="UniProtKB-KW"/>
</dbReference>
<dbReference type="InterPro" id="IPR033875">
    <property type="entry name" value="FlhG"/>
</dbReference>
<name>A0A239CYC6_9BACT</name>
<dbReference type="PANTHER" id="PTHR43384:SF4">
    <property type="entry name" value="CELLULOSE BIOSYNTHESIS PROTEIN BCSQ-RELATED"/>
    <property type="match status" value="1"/>
</dbReference>
<dbReference type="SUPFAM" id="SSF52540">
    <property type="entry name" value="P-loop containing nucleoside triphosphate hydrolases"/>
    <property type="match status" value="1"/>
</dbReference>
<proteinExistence type="predicted"/>
<evidence type="ECO:0000256" key="1">
    <source>
        <dbReference type="ARBA" id="ARBA00022741"/>
    </source>
</evidence>
<dbReference type="GO" id="GO:0005829">
    <property type="term" value="C:cytosol"/>
    <property type="evidence" value="ECO:0007669"/>
    <property type="project" value="TreeGrafter"/>
</dbReference>